<dbReference type="InterPro" id="IPR043519">
    <property type="entry name" value="NT_sf"/>
</dbReference>
<feature type="domain" description="Polymerase beta nucleotidyltransferase" evidence="1">
    <location>
        <begin position="2"/>
        <end position="95"/>
    </location>
</feature>
<dbReference type="Pfam" id="PF18765">
    <property type="entry name" value="Polbeta"/>
    <property type="match status" value="1"/>
</dbReference>
<comment type="caution">
    <text evidence="2">The sequence shown here is derived from an EMBL/GenBank/DDBJ whole genome shotgun (WGS) entry which is preliminary data.</text>
</comment>
<organism evidence="2 3">
    <name type="scientific">Candidatus Brocadia sinica JPN1</name>
    <dbReference type="NCBI Taxonomy" id="1197129"/>
    <lineage>
        <taxon>Bacteria</taxon>
        <taxon>Pseudomonadati</taxon>
        <taxon>Planctomycetota</taxon>
        <taxon>Candidatus Brocadiia</taxon>
        <taxon>Candidatus Brocadiales</taxon>
        <taxon>Candidatus Brocadiaceae</taxon>
        <taxon>Candidatus Brocadia</taxon>
    </lineage>
</organism>
<dbReference type="CDD" id="cd05403">
    <property type="entry name" value="NT_KNTase_like"/>
    <property type="match status" value="1"/>
</dbReference>
<gene>
    <name evidence="2" type="ORF">BROSI_A1900</name>
</gene>
<dbReference type="RefSeq" id="WP_200891730.1">
    <property type="nucleotide sequence ID" value="NZ_BAFN01000001.1"/>
</dbReference>
<dbReference type="InterPro" id="IPR041633">
    <property type="entry name" value="Polbeta"/>
</dbReference>
<dbReference type="SUPFAM" id="SSF81301">
    <property type="entry name" value="Nucleotidyltransferase"/>
    <property type="match status" value="1"/>
</dbReference>
<protein>
    <submittedName>
        <fullName evidence="2">Nucleotidyltransferases</fullName>
    </submittedName>
</protein>
<dbReference type="EMBL" id="BAFN01000001">
    <property type="protein sequence ID" value="GAN33380.1"/>
    <property type="molecule type" value="Genomic_DNA"/>
</dbReference>
<accession>A0ABQ0JX95</accession>
<dbReference type="PANTHER" id="PTHR43449:SF3">
    <property type="entry name" value="POLYMERASE NUCLEOTIDYL TRANSFERASE DOMAIN-CONTAINING PROTEIN"/>
    <property type="match status" value="1"/>
</dbReference>
<proteinExistence type="predicted"/>
<evidence type="ECO:0000313" key="2">
    <source>
        <dbReference type="EMBL" id="GAN33380.1"/>
    </source>
</evidence>
<sequence length="117" mass="13674">MELLKRDYGLEKVILFGSLSGGDIHEWSDIDLLIVKKTTKRPLDRILEVSRIIKPTVGIDLFVYTPDEFHALMQEKFSFLTAIARTGKVLFMKREDAERALQSARKMREWMRKIFAD</sequence>
<dbReference type="Gene3D" id="3.30.460.10">
    <property type="entry name" value="Beta Polymerase, domain 2"/>
    <property type="match status" value="1"/>
</dbReference>
<name>A0ABQ0JX95_9BACT</name>
<dbReference type="PANTHER" id="PTHR43449">
    <property type="entry name" value="NUCLEOTIDYLTRANSFERASE"/>
    <property type="match status" value="1"/>
</dbReference>
<dbReference type="Proteomes" id="UP000032309">
    <property type="component" value="Unassembled WGS sequence"/>
</dbReference>
<keyword evidence="3" id="KW-1185">Reference proteome</keyword>
<evidence type="ECO:0000259" key="1">
    <source>
        <dbReference type="Pfam" id="PF18765"/>
    </source>
</evidence>
<reference evidence="3" key="1">
    <citation type="journal article" date="2015" name="Genome Announc.">
        <title>Draft Genome Sequence of an Anaerobic Ammonium-Oxidizing Bacterium, "Candidatus Brocadia sinica".</title>
        <authorList>
            <person name="Oshiki M."/>
            <person name="Shinyako-Hata K."/>
            <person name="Satoh H."/>
            <person name="Okabe S."/>
        </authorList>
    </citation>
    <scope>NUCLEOTIDE SEQUENCE [LARGE SCALE GENOMIC DNA]</scope>
    <source>
        <strain evidence="3">JPN1</strain>
    </source>
</reference>
<evidence type="ECO:0000313" key="3">
    <source>
        <dbReference type="Proteomes" id="UP000032309"/>
    </source>
</evidence>